<protein>
    <submittedName>
        <fullName evidence="8">Acid protease</fullName>
    </submittedName>
</protein>
<dbReference type="PANTHER" id="PTHR47966:SF75">
    <property type="entry name" value="ENDOPEPTIDASE (CTSD), PUTATIVE (AFU_ORTHOLOGUE AFUA_4G07040)-RELATED"/>
    <property type="match status" value="1"/>
</dbReference>
<feature type="active site" evidence="3">
    <location>
        <position position="220"/>
    </location>
</feature>
<evidence type="ECO:0000256" key="2">
    <source>
        <dbReference type="ARBA" id="ARBA00022750"/>
    </source>
</evidence>
<feature type="domain" description="Peptidase A1" evidence="7">
    <location>
        <begin position="202"/>
        <end position="517"/>
    </location>
</feature>
<dbReference type="STRING" id="77020.A0A0M9VND9"/>
<evidence type="ECO:0000256" key="6">
    <source>
        <dbReference type="SAM" id="SignalP"/>
    </source>
</evidence>
<dbReference type="OrthoDB" id="2747330at2759"/>
<dbReference type="PRINTS" id="PR00792">
    <property type="entry name" value="PEPSIN"/>
</dbReference>
<evidence type="ECO:0000259" key="7">
    <source>
        <dbReference type="PROSITE" id="PS51767"/>
    </source>
</evidence>
<feature type="active site" evidence="3">
    <location>
        <position position="407"/>
    </location>
</feature>
<dbReference type="GO" id="GO:0006508">
    <property type="term" value="P:proteolysis"/>
    <property type="evidence" value="ECO:0007669"/>
    <property type="project" value="UniProtKB-KW"/>
</dbReference>
<dbReference type="PANTHER" id="PTHR47966">
    <property type="entry name" value="BETA-SITE APP-CLEAVING ENZYME, ISOFORM A-RELATED"/>
    <property type="match status" value="1"/>
</dbReference>
<dbReference type="InterPro" id="IPR033121">
    <property type="entry name" value="PEPTIDASE_A1"/>
</dbReference>
<dbReference type="CDD" id="cd05471">
    <property type="entry name" value="pepsin_like"/>
    <property type="match status" value="1"/>
</dbReference>
<feature type="compositionally biased region" description="Basic and acidic residues" evidence="5">
    <location>
        <begin position="152"/>
        <end position="162"/>
    </location>
</feature>
<name>A0A0M9VND9_9BASI</name>
<feature type="region of interest" description="Disordered" evidence="5">
    <location>
        <begin position="238"/>
        <end position="258"/>
    </location>
</feature>
<feature type="region of interest" description="Disordered" evidence="5">
    <location>
        <begin position="117"/>
        <end position="187"/>
    </location>
</feature>
<evidence type="ECO:0000256" key="5">
    <source>
        <dbReference type="SAM" id="MobiDB-lite"/>
    </source>
</evidence>
<evidence type="ECO:0000256" key="1">
    <source>
        <dbReference type="ARBA" id="ARBA00007447"/>
    </source>
</evidence>
<evidence type="ECO:0000256" key="3">
    <source>
        <dbReference type="PIRSR" id="PIRSR601461-1"/>
    </source>
</evidence>
<dbReference type="GeneID" id="28727846"/>
<dbReference type="Pfam" id="PF00026">
    <property type="entry name" value="Asp"/>
    <property type="match status" value="1"/>
</dbReference>
<keyword evidence="4" id="KW-0378">Hydrolase</keyword>
<dbReference type="VEuPathDB" id="FungiDB:Malapachy_1467"/>
<dbReference type="InterPro" id="IPR001461">
    <property type="entry name" value="Aspartic_peptidase_A1"/>
</dbReference>
<dbReference type="AlphaFoldDB" id="A0A0M9VND9"/>
<dbReference type="RefSeq" id="XP_017990894.1">
    <property type="nucleotide sequence ID" value="XM_018135971.1"/>
</dbReference>
<comment type="similarity">
    <text evidence="1 4">Belongs to the peptidase A1 family.</text>
</comment>
<reference evidence="8 9" key="1">
    <citation type="submission" date="2015-07" db="EMBL/GenBank/DDBJ databases">
        <title>Draft Genome Sequence of Malassezia furfur CBS1878 and Malassezia pachydermatis CBS1879.</title>
        <authorList>
            <person name="Triana S."/>
            <person name="Ohm R."/>
            <person name="Gonzalez A."/>
            <person name="DeCock H."/>
            <person name="Restrepo S."/>
            <person name="Celis A."/>
        </authorList>
    </citation>
    <scope>NUCLEOTIDE SEQUENCE [LARGE SCALE GENOMIC DNA]</scope>
    <source>
        <strain evidence="8 9">CBS 1879</strain>
    </source>
</reference>
<dbReference type="PROSITE" id="PS00141">
    <property type="entry name" value="ASP_PROTEASE"/>
    <property type="match status" value="2"/>
</dbReference>
<evidence type="ECO:0000313" key="9">
    <source>
        <dbReference type="Proteomes" id="UP000037751"/>
    </source>
</evidence>
<evidence type="ECO:0000313" key="8">
    <source>
        <dbReference type="EMBL" id="KOS13262.1"/>
    </source>
</evidence>
<feature type="signal peptide" evidence="6">
    <location>
        <begin position="1"/>
        <end position="28"/>
    </location>
</feature>
<dbReference type="InterPro" id="IPR034164">
    <property type="entry name" value="Pepsin-like_dom"/>
</dbReference>
<keyword evidence="2 4" id="KW-0064">Aspartyl protease</keyword>
<dbReference type="EMBL" id="LGAV01000007">
    <property type="protein sequence ID" value="KOS13262.1"/>
    <property type="molecule type" value="Genomic_DNA"/>
</dbReference>
<dbReference type="Gene3D" id="2.40.70.10">
    <property type="entry name" value="Acid Proteases"/>
    <property type="match status" value="2"/>
</dbReference>
<organism evidence="8 9">
    <name type="scientific">Malassezia pachydermatis</name>
    <dbReference type="NCBI Taxonomy" id="77020"/>
    <lineage>
        <taxon>Eukaryota</taxon>
        <taxon>Fungi</taxon>
        <taxon>Dikarya</taxon>
        <taxon>Basidiomycota</taxon>
        <taxon>Ustilaginomycotina</taxon>
        <taxon>Malasseziomycetes</taxon>
        <taxon>Malasseziales</taxon>
        <taxon>Malasseziaceae</taxon>
        <taxon>Malassezia</taxon>
    </lineage>
</organism>
<sequence>MVMVLAPKMVHILAMLLAMPMVFQVCAAMQDNFTDIALTDSMKMTMFQDDSEDFVHPWIKLQQNINYSKRRMAQAQDKPGPTDEELEEAIAKRAESVRRDQEAQGVKHFEFRPPRVKVGPRAVADDEPIVRSKRFGDNVDNERRSGSGSNRAGRDSDLEARDSSGYSSTAADAENSYSVTEAPNPSARNTAGLAIEANDVGYFVEVQIGSSNSKFKMLIDSGSSDTWVTGSNCNGCGGSNRNKLSTSSSSSLKKSSDSYKISYGTGSVSLTVASDKFQVAGLTLDKFSFGVASSESDDFGDSKIPFDGLIGLGGSGLSVTKKPTLVDALKKANKINQPIVGYRLGRAADGSDSNKGEITFGGVDQSQISGSLTQVDNQSGSGYWMVKLDSVSMDNKQVSGSGTAMLDTGTSLILAPKDAADKIHNSIDGAKSDGQGGYTLPCTSDKQISFSIGGKTFTMDSRDLLFAPKNTNDLTGTCISAISTGNTEENADWLLGAPFLKNVYFATNLDANSIALGSLS</sequence>
<gene>
    <name evidence="8" type="ORF">Malapachy_1467</name>
</gene>
<keyword evidence="4 8" id="KW-0645">Protease</keyword>
<comment type="caution">
    <text evidence="8">The sequence shown here is derived from an EMBL/GenBank/DDBJ whole genome shotgun (WGS) entry which is preliminary data.</text>
</comment>
<dbReference type="PROSITE" id="PS51767">
    <property type="entry name" value="PEPTIDASE_A1"/>
    <property type="match status" value="1"/>
</dbReference>
<dbReference type="SUPFAM" id="SSF50630">
    <property type="entry name" value="Acid proteases"/>
    <property type="match status" value="1"/>
</dbReference>
<dbReference type="InterPro" id="IPR001969">
    <property type="entry name" value="Aspartic_peptidase_AS"/>
</dbReference>
<keyword evidence="9" id="KW-1185">Reference proteome</keyword>
<dbReference type="InterPro" id="IPR021109">
    <property type="entry name" value="Peptidase_aspartic_dom_sf"/>
</dbReference>
<feature type="chain" id="PRO_5005839240" evidence="6">
    <location>
        <begin position="29"/>
        <end position="520"/>
    </location>
</feature>
<proteinExistence type="inferred from homology"/>
<dbReference type="Proteomes" id="UP000037751">
    <property type="component" value="Unassembled WGS sequence"/>
</dbReference>
<evidence type="ECO:0000256" key="4">
    <source>
        <dbReference type="RuleBase" id="RU000454"/>
    </source>
</evidence>
<feature type="compositionally biased region" description="Polar residues" evidence="5">
    <location>
        <begin position="164"/>
        <end position="187"/>
    </location>
</feature>
<keyword evidence="6" id="KW-0732">Signal</keyword>
<feature type="compositionally biased region" description="Basic and acidic residues" evidence="5">
    <location>
        <begin position="128"/>
        <end position="145"/>
    </location>
</feature>
<accession>A0A0M9VND9</accession>
<dbReference type="GO" id="GO:0004190">
    <property type="term" value="F:aspartic-type endopeptidase activity"/>
    <property type="evidence" value="ECO:0007669"/>
    <property type="project" value="UniProtKB-KW"/>
</dbReference>